<dbReference type="InterPro" id="IPR014710">
    <property type="entry name" value="RmlC-like_jellyroll"/>
</dbReference>
<dbReference type="InterPro" id="IPR011051">
    <property type="entry name" value="RmlC_Cupin_sf"/>
</dbReference>
<dbReference type="GO" id="GO:0016301">
    <property type="term" value="F:kinase activity"/>
    <property type="evidence" value="ECO:0007669"/>
    <property type="project" value="UniProtKB-KW"/>
</dbReference>
<dbReference type="InterPro" id="IPR010424">
    <property type="entry name" value="EutQ"/>
</dbReference>
<sequence length="244" mass="26174">MKTLISAADVRKAKSENRLYLIAPVKDFIITPEARDVAKVEGIEFVDEAPAAPQPQITPPVAAPVLTAEIQVQPIQPAVVPTSSIAKDIQAEVESKLANVNGEKSELIQSLVAKALADFNMQAPDSPRQINDDGIVLVRGNAVQLGAFDGAPGKNIGLTDVIGAQENSNMGVGYMGWENAFFPWTLCYDEVNVVLEGEFHVKTAAGTTIGKPGDVIFIPKGSSVEFGTPTHVRYVYITYPVEWA</sequence>
<dbReference type="RefSeq" id="WP_107252551.1">
    <property type="nucleotide sequence ID" value="NZ_PYOC01000001.1"/>
</dbReference>
<dbReference type="Pfam" id="PF06249">
    <property type="entry name" value="EutQ"/>
    <property type="match status" value="1"/>
</dbReference>
<evidence type="ECO:0000313" key="2">
    <source>
        <dbReference type="Proteomes" id="UP000241803"/>
    </source>
</evidence>
<dbReference type="PANTHER" id="PTHR36169">
    <property type="entry name" value="ETHANOLAMINE UTILIZATION PROTEIN EUTQ"/>
    <property type="match status" value="1"/>
</dbReference>
<dbReference type="Proteomes" id="UP000241803">
    <property type="component" value="Unassembled WGS sequence"/>
</dbReference>
<dbReference type="Gene3D" id="2.60.120.10">
    <property type="entry name" value="Jelly Rolls"/>
    <property type="match status" value="1"/>
</dbReference>
<dbReference type="EMBL" id="PYOC01000001">
    <property type="protein sequence ID" value="PSV49958.1"/>
    <property type="molecule type" value="Genomic_DNA"/>
</dbReference>
<keyword evidence="1" id="KW-0808">Transferase</keyword>
<keyword evidence="1" id="KW-0418">Kinase</keyword>
<evidence type="ECO:0000313" key="1">
    <source>
        <dbReference type="EMBL" id="PSV49958.1"/>
    </source>
</evidence>
<reference evidence="1 2" key="1">
    <citation type="submission" date="2018-03" db="EMBL/GenBank/DDBJ databases">
        <title>Whole genome sequencing of Histamine producing bacteria.</title>
        <authorList>
            <person name="Butler K."/>
        </authorList>
    </citation>
    <scope>NUCLEOTIDE SEQUENCE [LARGE SCALE GENOMIC DNA]</scope>
    <source>
        <strain evidence="1 2">ATCC 19614</strain>
    </source>
</reference>
<dbReference type="CDD" id="cd02228">
    <property type="entry name" value="cupin_EutQ"/>
    <property type="match status" value="1"/>
</dbReference>
<proteinExistence type="predicted"/>
<name>A0A2T3LF33_9GAMM</name>
<comment type="caution">
    <text evidence="1">The sequence shown here is derived from an EMBL/GenBank/DDBJ whole genome shotgun (WGS) entry which is preliminary data.</text>
</comment>
<dbReference type="NCBIfam" id="NF012001">
    <property type="entry name" value="PRK15457.1"/>
    <property type="match status" value="1"/>
</dbReference>
<gene>
    <name evidence="1" type="ORF">C9J47_05255</name>
</gene>
<accession>A0A2T3LF33</accession>
<dbReference type="AlphaFoldDB" id="A0A2T3LF33"/>
<protein>
    <submittedName>
        <fullName evidence="1">Ethanolamine utilization acetate kinase EutQ</fullName>
    </submittedName>
</protein>
<dbReference type="SUPFAM" id="SSF51182">
    <property type="entry name" value="RmlC-like cupins"/>
    <property type="match status" value="1"/>
</dbReference>
<dbReference type="PANTHER" id="PTHR36169:SF1">
    <property type="entry name" value="ACETATE KINASE EUTQ"/>
    <property type="match status" value="1"/>
</dbReference>
<organism evidence="1 2">
    <name type="scientific">Photobacterium indicum</name>
    <dbReference type="NCBI Taxonomy" id="81447"/>
    <lineage>
        <taxon>Bacteria</taxon>
        <taxon>Pseudomonadati</taxon>
        <taxon>Pseudomonadota</taxon>
        <taxon>Gammaproteobacteria</taxon>
        <taxon>Vibrionales</taxon>
        <taxon>Vibrionaceae</taxon>
        <taxon>Photobacterium</taxon>
    </lineage>
</organism>
<keyword evidence="2" id="KW-1185">Reference proteome</keyword>